<dbReference type="AlphaFoldDB" id="A0A0F6TR73"/>
<evidence type="ECO:0000313" key="2">
    <source>
        <dbReference type="EMBL" id="AKE52595.1"/>
    </source>
</evidence>
<dbReference type="NCBIfam" id="TIGR03623">
    <property type="entry name" value="probable DNA repair protein"/>
    <property type="match status" value="1"/>
</dbReference>
<dbReference type="InterPro" id="IPR019925">
    <property type="entry name" value="DNA_repair_protein_predicted"/>
</dbReference>
<keyword evidence="3" id="KW-1185">Reference proteome</keyword>
<organism evidence="2 3">
    <name type="scientific">Kangiella geojedonensis</name>
    <dbReference type="NCBI Taxonomy" id="914150"/>
    <lineage>
        <taxon>Bacteria</taxon>
        <taxon>Pseudomonadati</taxon>
        <taxon>Pseudomonadota</taxon>
        <taxon>Gammaproteobacteria</taxon>
        <taxon>Kangiellales</taxon>
        <taxon>Kangiellaceae</taxon>
        <taxon>Kangiella</taxon>
    </lineage>
</organism>
<dbReference type="Gene3D" id="3.40.50.300">
    <property type="entry name" value="P-loop containing nucleotide triphosphate hydrolases"/>
    <property type="match status" value="1"/>
</dbReference>
<proteinExistence type="predicted"/>
<dbReference type="HOGENOM" id="CLU_014693_0_0_6"/>
<reference evidence="2 3" key="1">
    <citation type="submission" date="2015-02" db="EMBL/GenBank/DDBJ databases">
        <title>Complete genome sequence of Kangiella geojedonensis strain YCS-5T.</title>
        <authorList>
            <person name="Kim K.M."/>
        </authorList>
    </citation>
    <scope>NUCLEOTIDE SEQUENCE [LARGE SCALE GENOMIC DNA]</scope>
    <source>
        <strain evidence="2 3">YCS-5</strain>
    </source>
</reference>
<feature type="domain" description="PD-(D/E)XK endonuclease-like" evidence="1">
    <location>
        <begin position="608"/>
        <end position="860"/>
    </location>
</feature>
<gene>
    <name evidence="2" type="ORF">TQ33_1652</name>
</gene>
<dbReference type="RefSeq" id="WP_046561643.1">
    <property type="nucleotide sequence ID" value="NZ_CP010975.1"/>
</dbReference>
<dbReference type="SUPFAM" id="SSF52540">
    <property type="entry name" value="P-loop containing nucleoside triphosphate hydrolases"/>
    <property type="match status" value="1"/>
</dbReference>
<dbReference type="KEGG" id="kge:TQ33_1652"/>
<dbReference type="Proteomes" id="UP000034071">
    <property type="component" value="Chromosome"/>
</dbReference>
<name>A0A0F6TR73_9GAMM</name>
<sequence length="891" mass="102381">MDFSVVDAEQSLVITASRRQARFIREQYATQQLSQGHDVWPSLKVMPWSAFLNYCWGLAQDASISLPVRLSSSQSQYLWKRMVTASDVVKPLLNAKQTEQLSFDAWRLCQQWQVESLDVMPGDQDQEAFQEWYSAFEQQLDSNGWIDMQQQGNYLATIITSIQQQLPATIITYGFQQPTPQQTALLQLLAQEKQVINWSFSRERTKNNVQLYSAPTPNHELLAAVRWARDMLLEQPHKKIAIVVPDLEQKRAYIERLIYREFYARNLVSGKEIAQPLHDFSIDESLLKQPLIALVMDWVALTYKRVTKAQLQHLLLAPYLYQEQELHWQSTQFELRIRKSTKAYYSVDDIVKLSRHHKVQLPWLDVLQGHHKELQTNADYKSQIKALLSLLSELHWTGYHSLSSREYQVQQTFIEAIKASQSIQKVATEALAFSRAMSLLKEQLEQQSFHQQQPKAPLQIMGMLEAIGITFEAVWLVGATDQVLPQKASPNPFLSKILQRKYNLPGSSHSREVEYAQSLIHSLLANQELNISYAEFEGEQEQMMSPLLKQMLPEIPPLKLPLDSELPAILELWPRKECLEYYDDHYGEALEEHFSVKGGTGLLRMQAASPFDAYLRYRLELQAFEEDGLGVSYMDRGNLFHKAMQLIWSRLETQKALLGLSDEGLMDLVNKTTQFVLEEASRHIYLLQNSAFFAIEVQRLQALILESLELDKSREPFAVIGTEVPREIELSGLKFSIVIDRIDQLSDGRLLIIDYKTGQPVLSSLFRDPIAEPQLLLYAISESSHQHKVAGVVFMQAHLKACKYIGITEEANMLEGVIALRDYKNNPYPDEFSEAIQTWKQMLEQIAEDFKQGNAELTEYSGDFVDYHAVSRWSQRDVDFKSAVQTGGGHD</sequence>
<dbReference type="STRING" id="914150.TQ33_1652"/>
<dbReference type="InterPro" id="IPR038726">
    <property type="entry name" value="PDDEXK_AddAB-type"/>
</dbReference>
<dbReference type="EMBL" id="CP010975">
    <property type="protein sequence ID" value="AKE52595.1"/>
    <property type="molecule type" value="Genomic_DNA"/>
</dbReference>
<accession>A0A0F6TR73</accession>
<dbReference type="OrthoDB" id="9761147at2"/>
<dbReference type="InterPro" id="IPR027417">
    <property type="entry name" value="P-loop_NTPase"/>
</dbReference>
<dbReference type="Pfam" id="PF12705">
    <property type="entry name" value="PDDEXK_1"/>
    <property type="match status" value="1"/>
</dbReference>
<evidence type="ECO:0000259" key="1">
    <source>
        <dbReference type="Pfam" id="PF12705"/>
    </source>
</evidence>
<protein>
    <recommendedName>
        <fullName evidence="1">PD-(D/E)XK endonuclease-like domain-containing protein</fullName>
    </recommendedName>
</protein>
<evidence type="ECO:0000313" key="3">
    <source>
        <dbReference type="Proteomes" id="UP000034071"/>
    </source>
</evidence>